<gene>
    <name evidence="10" type="ordered locus">ACP_2072</name>
</gene>
<evidence type="ECO:0000259" key="9">
    <source>
        <dbReference type="Pfam" id="PF13231"/>
    </source>
</evidence>
<dbReference type="InterPro" id="IPR050297">
    <property type="entry name" value="LipidA_mod_glycosyltrf_83"/>
</dbReference>
<dbReference type="STRING" id="240015.ACP_2072"/>
<keyword evidence="2" id="KW-1003">Cell membrane</keyword>
<dbReference type="Pfam" id="PF13231">
    <property type="entry name" value="PMT_2"/>
    <property type="match status" value="1"/>
</dbReference>
<feature type="transmembrane region" description="Helical" evidence="8">
    <location>
        <begin position="331"/>
        <end position="357"/>
    </location>
</feature>
<evidence type="ECO:0000313" key="10">
    <source>
        <dbReference type="EMBL" id="ACO33944.1"/>
    </source>
</evidence>
<dbReference type="GO" id="GO:0009103">
    <property type="term" value="P:lipopolysaccharide biosynthetic process"/>
    <property type="evidence" value="ECO:0007669"/>
    <property type="project" value="UniProtKB-ARBA"/>
</dbReference>
<dbReference type="KEGG" id="aca:ACP_2072"/>
<evidence type="ECO:0000256" key="5">
    <source>
        <dbReference type="ARBA" id="ARBA00022692"/>
    </source>
</evidence>
<feature type="transmembrane region" description="Helical" evidence="8">
    <location>
        <begin position="211"/>
        <end position="228"/>
    </location>
</feature>
<evidence type="ECO:0000256" key="2">
    <source>
        <dbReference type="ARBA" id="ARBA00022475"/>
    </source>
</evidence>
<evidence type="ECO:0000256" key="7">
    <source>
        <dbReference type="ARBA" id="ARBA00023136"/>
    </source>
</evidence>
<feature type="transmembrane region" description="Helical" evidence="8">
    <location>
        <begin position="189"/>
        <end position="205"/>
    </location>
</feature>
<feature type="transmembrane region" description="Helical" evidence="8">
    <location>
        <begin position="122"/>
        <end position="151"/>
    </location>
</feature>
<dbReference type="eggNOG" id="COG1807">
    <property type="taxonomic scope" value="Bacteria"/>
</dbReference>
<dbReference type="GO" id="GO:0005886">
    <property type="term" value="C:plasma membrane"/>
    <property type="evidence" value="ECO:0007669"/>
    <property type="project" value="UniProtKB-SubCell"/>
</dbReference>
<dbReference type="HOGENOM" id="CLU_025132_0_0_0"/>
<keyword evidence="7 8" id="KW-0472">Membrane</keyword>
<dbReference type="SUPFAM" id="SSF48452">
    <property type="entry name" value="TPR-like"/>
    <property type="match status" value="1"/>
</dbReference>
<name>C1F909_ACIC5</name>
<keyword evidence="4" id="KW-0808">Transferase</keyword>
<feature type="transmembrane region" description="Helical" evidence="8">
    <location>
        <begin position="157"/>
        <end position="182"/>
    </location>
</feature>
<comment type="subcellular location">
    <subcellularLocation>
        <location evidence="1">Cell membrane</location>
        <topology evidence="1">Multi-pass membrane protein</topology>
    </subcellularLocation>
</comment>
<dbReference type="PANTHER" id="PTHR33908">
    <property type="entry name" value="MANNOSYLTRANSFERASE YKCB-RELATED"/>
    <property type="match status" value="1"/>
</dbReference>
<accession>C1F909</accession>
<keyword evidence="11" id="KW-1185">Reference proteome</keyword>
<sequence length="671" mass="73222">MPRIPGWLRKHWVSLAVVALLLIQVAQFTYVVHRESLTFDEGDHSFSGYMMWKTGDYGLNPEHPPLVKLLAAVPTLGRQLWTPPLQGRFFKNEAYLDGRDWLARNDGGSQHLVFEMRMMTGLLAVGLSLAVFFMAREFFGTGAALFALTMASFDPNLLAHSALVTTDMGVTLFFLTSIYAFYRYVKKPGWGRLLLAALSAGLLIASKHSGILLAPMLVVLIAWEAIAAARGQRGRTALRLAGALVFILVGGVLVLWAFYGFRYAARPAGLELHPSLAAYAAGLSHFDQSVILTFAHWHLLPESELMGLVDVKLMAQGYPTYILGHVYAHAVWWYFPVAVLIKTTLGLLALLALTAFALVTGRLRRGREVAYLVLPAALYFAIAMYAGMDIGARHVLPLYAMAAVLVGGGIMALARREGRWVPAWAAVCGLLVSAHVASALSVFPNYLAYANRAWGGPANVHNLLSDANVDWAQQLYQVKEWRDRHPGQPCWFAYFANPEIRPSVYGIDCQMMPTADTMWMGGSSLVPPVIHGTVFISAGDLSGCEWPSNQLNPYRPFQHAKPVAMIDYGVMVYQGTFAVPQAAAMSRAQHAEALLGQHQPQAALALAQQAVTIDPQSMFGQTALGDAEAALGQKQQAVAAWRAAIAVAKKMSPAAQKGFVPDLEKKVKSMS</sequence>
<dbReference type="EMBL" id="CP001472">
    <property type="protein sequence ID" value="ACO33944.1"/>
    <property type="molecule type" value="Genomic_DNA"/>
</dbReference>
<dbReference type="Proteomes" id="UP000002207">
    <property type="component" value="Chromosome"/>
</dbReference>
<dbReference type="AlphaFoldDB" id="C1F909"/>
<feature type="transmembrane region" description="Helical" evidence="8">
    <location>
        <begin position="394"/>
        <end position="414"/>
    </location>
</feature>
<feature type="domain" description="Glycosyltransferase RgtA/B/C/D-like" evidence="9">
    <location>
        <begin position="114"/>
        <end position="248"/>
    </location>
</feature>
<dbReference type="RefSeq" id="WP_015897173.1">
    <property type="nucleotide sequence ID" value="NC_012483.1"/>
</dbReference>
<proteinExistence type="predicted"/>
<reference evidence="10 11" key="1">
    <citation type="journal article" date="2009" name="Appl. Environ. Microbiol.">
        <title>Three genomes from the phylum Acidobacteria provide insight into the lifestyles of these microorganisms in soils.</title>
        <authorList>
            <person name="Ward N.L."/>
            <person name="Challacombe J.F."/>
            <person name="Janssen P.H."/>
            <person name="Henrissat B."/>
            <person name="Coutinho P.M."/>
            <person name="Wu M."/>
            <person name="Xie G."/>
            <person name="Haft D.H."/>
            <person name="Sait M."/>
            <person name="Badger J."/>
            <person name="Barabote R.D."/>
            <person name="Bradley B."/>
            <person name="Brettin T.S."/>
            <person name="Brinkac L.M."/>
            <person name="Bruce D."/>
            <person name="Creasy T."/>
            <person name="Daugherty S.C."/>
            <person name="Davidsen T.M."/>
            <person name="DeBoy R.T."/>
            <person name="Detter J.C."/>
            <person name="Dodson R.J."/>
            <person name="Durkin A.S."/>
            <person name="Ganapathy A."/>
            <person name="Gwinn-Giglio M."/>
            <person name="Han C.S."/>
            <person name="Khouri H."/>
            <person name="Kiss H."/>
            <person name="Kothari S.P."/>
            <person name="Madupu R."/>
            <person name="Nelson K.E."/>
            <person name="Nelson W.C."/>
            <person name="Paulsen I."/>
            <person name="Penn K."/>
            <person name="Ren Q."/>
            <person name="Rosovitz M.J."/>
            <person name="Selengut J.D."/>
            <person name="Shrivastava S."/>
            <person name="Sullivan S.A."/>
            <person name="Tapia R."/>
            <person name="Thompson L.S."/>
            <person name="Watkins K.L."/>
            <person name="Yang Q."/>
            <person name="Yu C."/>
            <person name="Zafar N."/>
            <person name="Zhou L."/>
            <person name="Kuske C.R."/>
        </authorList>
    </citation>
    <scope>NUCLEOTIDE SEQUENCE [LARGE SCALE GENOMIC DNA]</scope>
    <source>
        <strain evidence="11">ATCC 51196 / DSM 11244 / BCRC 80197 / JCM 7670 / NBRC 15755 / NCIMB 13165 / 161</strain>
    </source>
</reference>
<feature type="transmembrane region" description="Helical" evidence="8">
    <location>
        <begin position="12"/>
        <end position="32"/>
    </location>
</feature>
<keyword evidence="3" id="KW-0328">Glycosyltransferase</keyword>
<evidence type="ECO:0000256" key="6">
    <source>
        <dbReference type="ARBA" id="ARBA00022989"/>
    </source>
</evidence>
<evidence type="ECO:0000313" key="11">
    <source>
        <dbReference type="Proteomes" id="UP000002207"/>
    </source>
</evidence>
<evidence type="ECO:0000256" key="8">
    <source>
        <dbReference type="SAM" id="Phobius"/>
    </source>
</evidence>
<dbReference type="InParanoid" id="C1F909"/>
<dbReference type="Gene3D" id="1.25.40.10">
    <property type="entry name" value="Tetratricopeptide repeat domain"/>
    <property type="match status" value="1"/>
</dbReference>
<feature type="transmembrane region" description="Helical" evidence="8">
    <location>
        <begin position="421"/>
        <end position="443"/>
    </location>
</feature>
<dbReference type="InterPro" id="IPR011990">
    <property type="entry name" value="TPR-like_helical_dom_sf"/>
</dbReference>
<dbReference type="GO" id="GO:0016763">
    <property type="term" value="F:pentosyltransferase activity"/>
    <property type="evidence" value="ECO:0007669"/>
    <property type="project" value="TreeGrafter"/>
</dbReference>
<feature type="transmembrane region" description="Helical" evidence="8">
    <location>
        <begin position="369"/>
        <end position="388"/>
    </location>
</feature>
<feature type="transmembrane region" description="Helical" evidence="8">
    <location>
        <begin position="240"/>
        <end position="259"/>
    </location>
</feature>
<evidence type="ECO:0000256" key="1">
    <source>
        <dbReference type="ARBA" id="ARBA00004651"/>
    </source>
</evidence>
<keyword evidence="6 8" id="KW-1133">Transmembrane helix</keyword>
<dbReference type="InterPro" id="IPR038731">
    <property type="entry name" value="RgtA/B/C-like"/>
</dbReference>
<keyword evidence="5 8" id="KW-0812">Transmembrane</keyword>
<organism evidence="10 11">
    <name type="scientific">Acidobacterium capsulatum (strain ATCC 51196 / DSM 11244 / BCRC 80197 / JCM 7670 / NBRC 15755 / NCIMB 13165 / 161)</name>
    <dbReference type="NCBI Taxonomy" id="240015"/>
    <lineage>
        <taxon>Bacteria</taxon>
        <taxon>Pseudomonadati</taxon>
        <taxon>Acidobacteriota</taxon>
        <taxon>Terriglobia</taxon>
        <taxon>Terriglobales</taxon>
        <taxon>Acidobacteriaceae</taxon>
        <taxon>Acidobacterium</taxon>
    </lineage>
</organism>
<protein>
    <submittedName>
        <fullName evidence="10">Tetratricopeptide repeat protein</fullName>
    </submittedName>
</protein>
<evidence type="ECO:0000256" key="4">
    <source>
        <dbReference type="ARBA" id="ARBA00022679"/>
    </source>
</evidence>
<dbReference type="PANTHER" id="PTHR33908:SF11">
    <property type="entry name" value="MEMBRANE PROTEIN"/>
    <property type="match status" value="1"/>
</dbReference>
<evidence type="ECO:0000256" key="3">
    <source>
        <dbReference type="ARBA" id="ARBA00022676"/>
    </source>
</evidence>